<name>A0A919CSS8_9PROT</name>
<dbReference type="InterPro" id="IPR038714">
    <property type="entry name" value="YfeY-like_sf"/>
</dbReference>
<dbReference type="Proteomes" id="UP000630353">
    <property type="component" value="Unassembled WGS sequence"/>
</dbReference>
<protein>
    <submittedName>
        <fullName evidence="2">Uncharacterized protein</fullName>
    </submittedName>
</protein>
<sequence>MPGRLPLAVRFAASLLAAVLLQSGRAAACTPELSESGLGGITRDTPFDAATIAGALPDCRVERGGGSSEGEPVDILVIKDGTTPVALVFPDWTGGIFSVLMQGSAVRNRFGAALGMRFAGVFGKSAAPVCVPGVEDSSSRVMCPVKPGSRVAYVFEGAWNGPDSTLPSPDVLADWTLVAFLWRPTPFEDPRWVDVAGFDPGEGPALAGRVRDAVDDPAALARLVVYPIVLRWSAGGGEKAVDIRDPDTFVAEYGRHLTPAFVAAVRDEPVGDVHIDDHGAALAAGRIWIAPVCLGEDCAEYRSGVIAVSMF</sequence>
<keyword evidence="3" id="KW-1185">Reference proteome</keyword>
<feature type="signal peptide" evidence="1">
    <location>
        <begin position="1"/>
        <end position="28"/>
    </location>
</feature>
<keyword evidence="1" id="KW-0732">Signal</keyword>
<proteinExistence type="predicted"/>
<evidence type="ECO:0000256" key="1">
    <source>
        <dbReference type="SAM" id="SignalP"/>
    </source>
</evidence>
<organism evidence="2 3">
    <name type="scientific">Thalassobaculum fulvum</name>
    <dbReference type="NCBI Taxonomy" id="1633335"/>
    <lineage>
        <taxon>Bacteria</taxon>
        <taxon>Pseudomonadati</taxon>
        <taxon>Pseudomonadota</taxon>
        <taxon>Alphaproteobacteria</taxon>
        <taxon>Rhodospirillales</taxon>
        <taxon>Thalassobaculaceae</taxon>
        <taxon>Thalassobaculum</taxon>
    </lineage>
</organism>
<dbReference type="EMBL" id="BMZS01000017">
    <property type="protein sequence ID" value="GHD63648.1"/>
    <property type="molecule type" value="Genomic_DNA"/>
</dbReference>
<reference evidence="2" key="2">
    <citation type="submission" date="2020-09" db="EMBL/GenBank/DDBJ databases">
        <authorList>
            <person name="Sun Q."/>
            <person name="Kim S."/>
        </authorList>
    </citation>
    <scope>NUCLEOTIDE SEQUENCE</scope>
    <source>
        <strain evidence="2">KCTC 42651</strain>
    </source>
</reference>
<evidence type="ECO:0000313" key="2">
    <source>
        <dbReference type="EMBL" id="GHD63648.1"/>
    </source>
</evidence>
<gene>
    <name evidence="2" type="ORF">GCM10017083_54200</name>
</gene>
<evidence type="ECO:0000313" key="3">
    <source>
        <dbReference type="Proteomes" id="UP000630353"/>
    </source>
</evidence>
<dbReference type="AlphaFoldDB" id="A0A919CSS8"/>
<dbReference type="Pfam" id="PF06572">
    <property type="entry name" value="DUF1131"/>
    <property type="match status" value="1"/>
</dbReference>
<comment type="caution">
    <text evidence="2">The sequence shown here is derived from an EMBL/GenBank/DDBJ whole genome shotgun (WGS) entry which is preliminary data.</text>
</comment>
<reference evidence="2" key="1">
    <citation type="journal article" date="2014" name="Int. J. Syst. Evol. Microbiol.">
        <title>Complete genome sequence of Corynebacterium casei LMG S-19264T (=DSM 44701T), isolated from a smear-ripened cheese.</title>
        <authorList>
            <consortium name="US DOE Joint Genome Institute (JGI-PGF)"/>
            <person name="Walter F."/>
            <person name="Albersmeier A."/>
            <person name="Kalinowski J."/>
            <person name="Ruckert C."/>
        </authorList>
    </citation>
    <scope>NUCLEOTIDE SEQUENCE</scope>
    <source>
        <strain evidence="2">KCTC 42651</strain>
    </source>
</reference>
<feature type="chain" id="PRO_5036788452" evidence="1">
    <location>
        <begin position="29"/>
        <end position="311"/>
    </location>
</feature>
<dbReference type="RefSeq" id="WP_189995677.1">
    <property type="nucleotide sequence ID" value="NZ_BMZS01000017.1"/>
</dbReference>
<dbReference type="InterPro" id="IPR010938">
    <property type="entry name" value="DUF1131"/>
</dbReference>
<dbReference type="Gene3D" id="2.60.460.10">
    <property type="entry name" value="protein yfey like domain"/>
    <property type="match status" value="1"/>
</dbReference>
<accession>A0A919CSS8</accession>